<accession>A0AA40JQ91</accession>
<gene>
    <name evidence="1" type="ORF">QU38_02930</name>
</gene>
<feature type="non-terminal residue" evidence="1">
    <location>
        <position position="68"/>
    </location>
</feature>
<dbReference type="EMBL" id="JXIG01000608">
    <property type="protein sequence ID" value="KIT98664.1"/>
    <property type="molecule type" value="Genomic_DNA"/>
</dbReference>
<protein>
    <submittedName>
        <fullName evidence="1">Uncharacterized protein</fullName>
    </submittedName>
</protein>
<dbReference type="Proteomes" id="UP000032274">
    <property type="component" value="Unassembled WGS sequence"/>
</dbReference>
<proteinExistence type="predicted"/>
<evidence type="ECO:0000313" key="2">
    <source>
        <dbReference type="Proteomes" id="UP000032274"/>
    </source>
</evidence>
<name>A0AA40JQ91_STAAU</name>
<evidence type="ECO:0000313" key="1">
    <source>
        <dbReference type="EMBL" id="KIT98664.1"/>
    </source>
</evidence>
<dbReference type="AlphaFoldDB" id="A0AA40JQ91"/>
<organism evidence="1 2">
    <name type="scientific">Staphylococcus aureus</name>
    <dbReference type="NCBI Taxonomy" id="1280"/>
    <lineage>
        <taxon>Bacteria</taxon>
        <taxon>Bacillati</taxon>
        <taxon>Bacillota</taxon>
        <taxon>Bacilli</taxon>
        <taxon>Bacillales</taxon>
        <taxon>Staphylococcaceae</taxon>
        <taxon>Staphylococcus</taxon>
    </lineage>
</organism>
<comment type="caution">
    <text evidence="1">The sequence shown here is derived from an EMBL/GenBank/DDBJ whole genome shotgun (WGS) entry which is preliminary data.</text>
</comment>
<reference evidence="1 2" key="1">
    <citation type="submission" date="2015-01" db="EMBL/GenBank/DDBJ databases">
        <title>Characterization of Swiss Staphylococcus aureus strains involved in food poisoning.</title>
        <authorList>
            <person name="Crovadore J."/>
            <person name="Chablais R."/>
            <person name="Tonacini J."/>
            <person name="Schnyder B."/>
            <person name="Lefort F."/>
        </authorList>
    </citation>
    <scope>NUCLEOTIDE SEQUENCE [LARGE SCALE GENOMIC DNA]</scope>
    <source>
        <strain evidence="1 2">SA-120</strain>
    </source>
</reference>
<sequence>MEIADRRAEEGAADQAEHRIAEIFVEHRHGAGRDAAFEAIAHHQLGAVAQRGEEGHQGAEIIAVVGVA</sequence>